<gene>
    <name evidence="3" type="ORF">SAMN04488050_104356</name>
</gene>
<feature type="domain" description="FAD dependent oxidoreductase" evidence="2">
    <location>
        <begin position="38"/>
        <end position="387"/>
    </location>
</feature>
<dbReference type="AlphaFoldDB" id="A0A1I6SG27"/>
<dbReference type="PANTHER" id="PTHR13847">
    <property type="entry name" value="SARCOSINE DEHYDROGENASE-RELATED"/>
    <property type="match status" value="1"/>
</dbReference>
<organism evidence="3 4">
    <name type="scientific">Alloyangia pacifica</name>
    <dbReference type="NCBI Taxonomy" id="311180"/>
    <lineage>
        <taxon>Bacteria</taxon>
        <taxon>Pseudomonadati</taxon>
        <taxon>Pseudomonadota</taxon>
        <taxon>Alphaproteobacteria</taxon>
        <taxon>Rhodobacterales</taxon>
        <taxon>Roseobacteraceae</taxon>
        <taxon>Alloyangia</taxon>
    </lineage>
</organism>
<dbReference type="Pfam" id="PF01266">
    <property type="entry name" value="DAO"/>
    <property type="match status" value="1"/>
</dbReference>
<dbReference type="PANTHER" id="PTHR13847:SF281">
    <property type="entry name" value="FAD DEPENDENT OXIDOREDUCTASE DOMAIN-CONTAINING PROTEIN"/>
    <property type="match status" value="1"/>
</dbReference>
<evidence type="ECO:0000313" key="3">
    <source>
        <dbReference type="EMBL" id="SFS75941.1"/>
    </source>
</evidence>
<protein>
    <submittedName>
        <fullName evidence="3">Gamma-glutamylputrescine oxidase</fullName>
    </submittedName>
</protein>
<proteinExistence type="predicted"/>
<evidence type="ECO:0000259" key="2">
    <source>
        <dbReference type="Pfam" id="PF01266"/>
    </source>
</evidence>
<reference evidence="4" key="1">
    <citation type="submission" date="2016-10" db="EMBL/GenBank/DDBJ databases">
        <authorList>
            <person name="Varghese N."/>
            <person name="Submissions S."/>
        </authorList>
    </citation>
    <scope>NUCLEOTIDE SEQUENCE [LARGE SCALE GENOMIC DNA]</scope>
    <source>
        <strain evidence="4">DSM 26894</strain>
    </source>
</reference>
<accession>A0A1I6SG27</accession>
<dbReference type="SUPFAM" id="SSF51905">
    <property type="entry name" value="FAD/NAD(P)-binding domain"/>
    <property type="match status" value="1"/>
</dbReference>
<dbReference type="EMBL" id="FOZW01000004">
    <property type="protein sequence ID" value="SFS75941.1"/>
    <property type="molecule type" value="Genomic_DNA"/>
</dbReference>
<dbReference type="RefSeq" id="WP_092423930.1">
    <property type="nucleotide sequence ID" value="NZ_FNCL01000004.1"/>
</dbReference>
<evidence type="ECO:0000313" key="4">
    <source>
        <dbReference type="Proteomes" id="UP000199392"/>
    </source>
</evidence>
<sequence length="433" mass="46591">MDLLFSNDRRGEYPQSWYAATAELLPPFPKLEGEARADVCIIGGGYTGLSAALHLAEAGLDVALLEAHRVGFGASGRNGGQLGSGQRQDQLSLEKMVGEANARVLWDLGEEAKDLCRTLIAKHGIDCYLRDGVAWCGSSKGDVEHLHHYAEHMGENYGYEIERMDREAFHALCPSPDYSGGVLDMGAAHLHPLRFALGLAKAAAGAGARIYETSHVESVEQGREVLVHTGGGTLRAKHVIYACNGYLGGLEPKVAAKVMPINNFVVATEPLGERTREVLTRDVAVADSKFVVNYFRLSHDGRLLFGGGESYGYRFPSDIRALVRKPMLEIFPQLEDVRLDYAWGGTLAITMKRLPLLARLAPNVLTASGYSGHGVGTAVHAGRLLAEAVRGQSSGFDAMAALPVPGFPGGAALRSPLLVLAMSWYALRDRLGL</sequence>
<dbReference type="InterPro" id="IPR006076">
    <property type="entry name" value="FAD-dep_OxRdtase"/>
</dbReference>
<dbReference type="OrthoDB" id="9806601at2"/>
<dbReference type="InterPro" id="IPR036188">
    <property type="entry name" value="FAD/NAD-bd_sf"/>
</dbReference>
<dbReference type="Gene3D" id="3.50.50.60">
    <property type="entry name" value="FAD/NAD(P)-binding domain"/>
    <property type="match status" value="1"/>
</dbReference>
<dbReference type="STRING" id="311180.SAMN04488050_104356"/>
<name>A0A1I6SG27_9RHOB</name>
<evidence type="ECO:0000256" key="1">
    <source>
        <dbReference type="ARBA" id="ARBA00023002"/>
    </source>
</evidence>
<dbReference type="GO" id="GO:0005737">
    <property type="term" value="C:cytoplasm"/>
    <property type="evidence" value="ECO:0007669"/>
    <property type="project" value="TreeGrafter"/>
</dbReference>
<dbReference type="Gene3D" id="3.30.9.10">
    <property type="entry name" value="D-Amino Acid Oxidase, subunit A, domain 2"/>
    <property type="match status" value="1"/>
</dbReference>
<dbReference type="GO" id="GO:0016491">
    <property type="term" value="F:oxidoreductase activity"/>
    <property type="evidence" value="ECO:0007669"/>
    <property type="project" value="UniProtKB-KW"/>
</dbReference>
<dbReference type="Proteomes" id="UP000199392">
    <property type="component" value="Unassembled WGS sequence"/>
</dbReference>
<keyword evidence="1" id="KW-0560">Oxidoreductase</keyword>
<keyword evidence="4" id="KW-1185">Reference proteome</keyword>